<comment type="caution">
    <text evidence="14">The sequence shown here is derived from an EMBL/GenBank/DDBJ whole genome shotgun (WGS) entry which is preliminary data.</text>
</comment>
<evidence type="ECO:0000259" key="13">
    <source>
        <dbReference type="SMART" id="SM00968"/>
    </source>
</evidence>
<dbReference type="GO" id="GO:0051301">
    <property type="term" value="P:cell division"/>
    <property type="evidence" value="ECO:0007669"/>
    <property type="project" value="UniProtKB-KW"/>
</dbReference>
<dbReference type="InterPro" id="IPR010935">
    <property type="entry name" value="SMC_hinge"/>
</dbReference>
<dbReference type="GO" id="GO:0030261">
    <property type="term" value="P:chromosome condensation"/>
    <property type="evidence" value="ECO:0007669"/>
    <property type="project" value="UniProtKB-KW"/>
</dbReference>
<evidence type="ECO:0000256" key="4">
    <source>
        <dbReference type="ARBA" id="ARBA00022741"/>
    </source>
</evidence>
<feature type="coiled-coil region" evidence="11">
    <location>
        <begin position="358"/>
        <end position="385"/>
    </location>
</feature>
<name>A0AAD1UGL5_EUPCR</name>
<feature type="region of interest" description="Disordered" evidence="12">
    <location>
        <begin position="814"/>
        <end position="853"/>
    </location>
</feature>
<keyword evidence="7 11" id="KW-0175">Coiled coil</keyword>
<dbReference type="CDD" id="cd03273">
    <property type="entry name" value="ABC_SMC2_euk"/>
    <property type="match status" value="1"/>
</dbReference>
<keyword evidence="4" id="KW-0547">Nucleotide-binding</keyword>
<keyword evidence="3" id="KW-0132">Cell division</keyword>
<dbReference type="Pfam" id="PF02463">
    <property type="entry name" value="SMC_N"/>
    <property type="match status" value="1"/>
</dbReference>
<dbReference type="SMART" id="SM00968">
    <property type="entry name" value="SMC_hinge"/>
    <property type="match status" value="1"/>
</dbReference>
<evidence type="ECO:0000256" key="5">
    <source>
        <dbReference type="ARBA" id="ARBA00022776"/>
    </source>
</evidence>
<feature type="domain" description="SMC hinge" evidence="13">
    <location>
        <begin position="511"/>
        <end position="632"/>
    </location>
</feature>
<gene>
    <name evidence="14" type="ORF">ECRASSUSDP1_LOCUS9706</name>
</gene>
<protein>
    <recommendedName>
        <fullName evidence="13">SMC hinge domain-containing protein</fullName>
    </recommendedName>
</protein>
<dbReference type="SUPFAM" id="SSF52540">
    <property type="entry name" value="P-loop containing nucleoside triphosphate hydrolases"/>
    <property type="match status" value="1"/>
</dbReference>
<dbReference type="Pfam" id="PF06470">
    <property type="entry name" value="SMC_hinge"/>
    <property type="match status" value="1"/>
</dbReference>
<evidence type="ECO:0000256" key="7">
    <source>
        <dbReference type="ARBA" id="ARBA00023054"/>
    </source>
</evidence>
<dbReference type="InterPro" id="IPR024704">
    <property type="entry name" value="SMC"/>
</dbReference>
<dbReference type="GO" id="GO:0005694">
    <property type="term" value="C:chromosome"/>
    <property type="evidence" value="ECO:0007669"/>
    <property type="project" value="InterPro"/>
</dbReference>
<reference evidence="14" key="1">
    <citation type="submission" date="2023-07" db="EMBL/GenBank/DDBJ databases">
        <authorList>
            <consortium name="AG Swart"/>
            <person name="Singh M."/>
            <person name="Singh A."/>
            <person name="Seah K."/>
            <person name="Emmerich C."/>
        </authorList>
    </citation>
    <scope>NUCLEOTIDE SEQUENCE</scope>
    <source>
        <strain evidence="14">DP1</strain>
    </source>
</reference>
<dbReference type="Gene3D" id="3.40.50.300">
    <property type="entry name" value="P-loop containing nucleotide triphosphate hydrolases"/>
    <property type="match status" value="2"/>
</dbReference>
<evidence type="ECO:0000256" key="10">
    <source>
        <dbReference type="ARBA" id="ARBA00023306"/>
    </source>
</evidence>
<evidence type="ECO:0000313" key="14">
    <source>
        <dbReference type="EMBL" id="CAI2368414.1"/>
    </source>
</evidence>
<dbReference type="GO" id="GO:0016887">
    <property type="term" value="F:ATP hydrolysis activity"/>
    <property type="evidence" value="ECO:0007669"/>
    <property type="project" value="InterPro"/>
</dbReference>
<evidence type="ECO:0000256" key="2">
    <source>
        <dbReference type="ARBA" id="ARBA00005231"/>
    </source>
</evidence>
<evidence type="ECO:0000313" key="15">
    <source>
        <dbReference type="Proteomes" id="UP001295684"/>
    </source>
</evidence>
<evidence type="ECO:0000256" key="3">
    <source>
        <dbReference type="ARBA" id="ARBA00022618"/>
    </source>
</evidence>
<evidence type="ECO:0000256" key="12">
    <source>
        <dbReference type="SAM" id="MobiDB-lite"/>
    </source>
</evidence>
<evidence type="ECO:0000256" key="9">
    <source>
        <dbReference type="ARBA" id="ARBA00023242"/>
    </source>
</evidence>
<evidence type="ECO:0000256" key="11">
    <source>
        <dbReference type="SAM" id="Coils"/>
    </source>
</evidence>
<evidence type="ECO:0000256" key="8">
    <source>
        <dbReference type="ARBA" id="ARBA00023067"/>
    </source>
</evidence>
<keyword evidence="10" id="KW-0131">Cell cycle</keyword>
<dbReference type="PANTHER" id="PTHR43977">
    <property type="entry name" value="STRUCTURAL MAINTENANCE OF CHROMOSOMES PROTEIN 3"/>
    <property type="match status" value="1"/>
</dbReference>
<evidence type="ECO:0000256" key="1">
    <source>
        <dbReference type="ARBA" id="ARBA00004123"/>
    </source>
</evidence>
<dbReference type="InterPro" id="IPR027120">
    <property type="entry name" value="Smc2_ABC"/>
</dbReference>
<keyword evidence="8" id="KW-0226">DNA condensation</keyword>
<dbReference type="Gene3D" id="3.30.70.1620">
    <property type="match status" value="1"/>
</dbReference>
<dbReference type="InterPro" id="IPR036277">
    <property type="entry name" value="SMC_hinge_sf"/>
</dbReference>
<feature type="coiled-coil region" evidence="11">
    <location>
        <begin position="419"/>
        <end position="498"/>
    </location>
</feature>
<keyword evidence="9" id="KW-0539">Nucleus</keyword>
<evidence type="ECO:0000256" key="6">
    <source>
        <dbReference type="ARBA" id="ARBA00022840"/>
    </source>
</evidence>
<keyword evidence="15" id="KW-1185">Reference proteome</keyword>
<dbReference type="GO" id="GO:0005634">
    <property type="term" value="C:nucleus"/>
    <property type="evidence" value="ECO:0007669"/>
    <property type="project" value="UniProtKB-SubCell"/>
</dbReference>
<dbReference type="InterPro" id="IPR003395">
    <property type="entry name" value="RecF/RecN/SMC_N"/>
</dbReference>
<dbReference type="InterPro" id="IPR027417">
    <property type="entry name" value="P-loop_NTPase"/>
</dbReference>
<organism evidence="14 15">
    <name type="scientific">Euplotes crassus</name>
    <dbReference type="NCBI Taxonomy" id="5936"/>
    <lineage>
        <taxon>Eukaryota</taxon>
        <taxon>Sar</taxon>
        <taxon>Alveolata</taxon>
        <taxon>Ciliophora</taxon>
        <taxon>Intramacronucleata</taxon>
        <taxon>Spirotrichea</taxon>
        <taxon>Hypotrichia</taxon>
        <taxon>Euplotida</taxon>
        <taxon>Euplotidae</taxon>
        <taxon>Moneuplotes</taxon>
    </lineage>
</organism>
<dbReference type="GO" id="GO:0005524">
    <property type="term" value="F:ATP binding"/>
    <property type="evidence" value="ECO:0007669"/>
    <property type="project" value="UniProtKB-KW"/>
</dbReference>
<feature type="coiled-coil region" evidence="11">
    <location>
        <begin position="252"/>
        <end position="325"/>
    </location>
</feature>
<dbReference type="EMBL" id="CAMPGE010009547">
    <property type="protein sequence ID" value="CAI2368414.1"/>
    <property type="molecule type" value="Genomic_DNA"/>
</dbReference>
<comment type="subcellular location">
    <subcellularLocation>
        <location evidence="1">Nucleus</location>
    </subcellularLocation>
</comment>
<accession>A0AAD1UGL5</accession>
<keyword evidence="6" id="KW-0067">ATP-binding</keyword>
<dbReference type="Proteomes" id="UP001295684">
    <property type="component" value="Unassembled WGS sequence"/>
</dbReference>
<keyword evidence="5" id="KW-0498">Mitosis</keyword>
<dbReference type="SUPFAM" id="SSF75553">
    <property type="entry name" value="Smc hinge domain"/>
    <property type="match status" value="1"/>
</dbReference>
<proteinExistence type="inferred from homology"/>
<sequence>MKIREVIIDGFKSYPKETILTGFDPHFNAITGLNGSGKSNILDAICFVLGITHVTHLRASKLQELVYKQGHSGVTTAEVSIIFDNNDKDKSPPTLKHLDAVTVRREVKDGQSKYFINGKCETQDKVRTLFTSIQLNINNPQFLVLQGRISKIIQTQPKELLSLLVEAAGLSLFDIKKQNALKMIKRKQAKVDETESLLEKDIGPKFDRLQKEQKDFIRYKEVEGCIKKVGKDIKIQEYLLSRDRKSKLSLLVDKEVVRVDILKEKIKESKEKFNAELTKLKSIKKTELAQLKSDSDSVVHKAQAIEKKMVEIKSLINRKEKMVKENVKSQKKLSKFIETCDQNIFKAKSERKEYKDLKKLVKKDYQSKKELMKKAQDNLQKIEEGKAVSIIDLLHNQLKEMEKKDGVIDSEICKIKTSIKFYDKEIEESKKKIDNFDQMREKVTSKIAQISNKCEDKRKIIDDLPDKKRREKDLREDIQELERSHKRLQREIEELSVQTTLRATKRLLNISGVIGYVMDSFSIKEDKYLLALETIAGGRLSNIVTKNVQSAETVINEAKKSTARVFVYPNDKMRSNPLSRDVKTKLSDNYGNDAIVATDTIDFNFGKVGNSMLLLFGSTVICKNSKIAKEIAFSSEYGYNSVTLEGDQFEPSGMLRGGYTKKKLSLLQRVQDIKKRRCDEKTLLDSIQKKKDELQVCVNENNVRREHERELEILLHEKSVLKDQISGEDTKRRLTKEYKEHVDTKTISEKKIENLQKMKETNSKDIESIQAEIDAIKGTENTKEAFEHQILKLREEIEKIKVLKKAHQKEIDMTDFKEEANTKQKRETERDFEKEKKEHDRLMQEKADLENEKKELEKEKDLFRDKINRINESQKRLNKDINTSSNNQKEESQKINKYMIELTDREANIKKAKQELDSVDYTLSSLLKEAPWLNEECETTSHRRIGETSIQKMKVDYKKMKEEIDHLRKRVNPDVNELVNETEVEMERLTTRRDIIMHDKQMIEKVIQDLEVEKKKAIEKAYEITNGYIQSIYSTVLPEAKARIDMVNQFSLEEGIELKVQFSSGDDVSLTGLSGGQRSLLALSFILSLLKLKPAPFYILDEIDAALDTSHTNNIGKMIKNHFGESQFIIISLKQEMFNQANVRYHVSFKEGISQVERIKQKKTI</sequence>
<dbReference type="PIRSF" id="PIRSF005719">
    <property type="entry name" value="SMC"/>
    <property type="match status" value="1"/>
</dbReference>
<comment type="similarity">
    <text evidence="2">Belongs to the SMC family. SMC2 subfamily.</text>
</comment>
<dbReference type="AlphaFoldDB" id="A0AAD1UGL5"/>
<dbReference type="Gene3D" id="1.20.1060.20">
    <property type="match status" value="1"/>
</dbReference>